<dbReference type="KEGG" id="rarg:115726119"/>
<organism evidence="4 5">
    <name type="scientific">Rhodamnia argentea</name>
    <dbReference type="NCBI Taxonomy" id="178133"/>
    <lineage>
        <taxon>Eukaryota</taxon>
        <taxon>Viridiplantae</taxon>
        <taxon>Streptophyta</taxon>
        <taxon>Embryophyta</taxon>
        <taxon>Tracheophyta</taxon>
        <taxon>Spermatophyta</taxon>
        <taxon>Magnoliopsida</taxon>
        <taxon>eudicotyledons</taxon>
        <taxon>Gunneridae</taxon>
        <taxon>Pentapetalae</taxon>
        <taxon>rosids</taxon>
        <taxon>malvids</taxon>
        <taxon>Myrtales</taxon>
        <taxon>Myrtaceae</taxon>
        <taxon>Myrtoideae</taxon>
        <taxon>Myrteae</taxon>
        <taxon>Australasian group</taxon>
        <taxon>Rhodamnia</taxon>
    </lineage>
</organism>
<name>A0A8B8MPT7_9MYRT</name>
<dbReference type="GO" id="GO:0009733">
    <property type="term" value="P:response to auxin"/>
    <property type="evidence" value="ECO:0007669"/>
    <property type="project" value="InterPro"/>
</dbReference>
<evidence type="ECO:0000256" key="3">
    <source>
        <dbReference type="ARBA" id="ARBA00022604"/>
    </source>
</evidence>
<dbReference type="GeneID" id="115726119"/>
<proteinExistence type="inferred from homology"/>
<reference evidence="5" key="1">
    <citation type="submission" date="2025-08" db="UniProtKB">
        <authorList>
            <consortium name="RefSeq"/>
        </authorList>
    </citation>
    <scope>IDENTIFICATION</scope>
    <source>
        <tissue evidence="5">Leaf</tissue>
    </source>
</reference>
<dbReference type="Pfam" id="PF02519">
    <property type="entry name" value="Auxin_inducible"/>
    <property type="match status" value="1"/>
</dbReference>
<comment type="similarity">
    <text evidence="1">Belongs to the ARG7 family.</text>
</comment>
<keyword evidence="3" id="KW-0341">Growth regulation</keyword>
<accession>A0A8B8MPT7</accession>
<dbReference type="Proteomes" id="UP000827889">
    <property type="component" value="Chromosome 5"/>
</dbReference>
<evidence type="ECO:0000313" key="4">
    <source>
        <dbReference type="Proteomes" id="UP000827889"/>
    </source>
</evidence>
<gene>
    <name evidence="5" type="primary">LOC115726119</name>
</gene>
<dbReference type="PANTHER" id="PTHR31175">
    <property type="entry name" value="AUXIN-RESPONSIVE FAMILY PROTEIN"/>
    <property type="match status" value="1"/>
</dbReference>
<keyword evidence="2" id="KW-0217">Developmental protein</keyword>
<sequence length="143" mass="15879">MMYPKKLMKIASKWEKLAASGRKRILHLGDNVEINSSLAPEKGHFVIQTTDGGRFTVPLQCLRSNIFQELFRKSEQEFGSLGDGSITAHCDAASMEYIVSLVWRCVAKDIEKALLNCIAFTPCSLVTAAHTNCVDRQVSFLGQ</sequence>
<dbReference type="RefSeq" id="XP_030511702.2">
    <property type="nucleotide sequence ID" value="XM_030655842.2"/>
</dbReference>
<protein>
    <submittedName>
        <fullName evidence="5">Auxin-responsive protein SAUR68-like</fullName>
    </submittedName>
</protein>
<evidence type="ECO:0000256" key="2">
    <source>
        <dbReference type="ARBA" id="ARBA00022473"/>
    </source>
</evidence>
<dbReference type="InterPro" id="IPR003676">
    <property type="entry name" value="SAUR_fam"/>
</dbReference>
<dbReference type="AlphaFoldDB" id="A0A8B8MPT7"/>
<dbReference type="PANTHER" id="PTHR31175:SF65">
    <property type="entry name" value="AUXIN-RESPONSIVE PROTEIN SAUR66-LIKE"/>
    <property type="match status" value="1"/>
</dbReference>
<evidence type="ECO:0000256" key="1">
    <source>
        <dbReference type="ARBA" id="ARBA00006974"/>
    </source>
</evidence>
<keyword evidence="4" id="KW-1185">Reference proteome</keyword>
<evidence type="ECO:0000313" key="5">
    <source>
        <dbReference type="RefSeq" id="XP_030511702.2"/>
    </source>
</evidence>